<evidence type="ECO:0000313" key="2">
    <source>
        <dbReference type="EMBL" id="GFR92324.1"/>
    </source>
</evidence>
<evidence type="ECO:0000256" key="1">
    <source>
        <dbReference type="SAM" id="MobiDB-lite"/>
    </source>
</evidence>
<accession>A0AAV4H3S1</accession>
<proteinExistence type="predicted"/>
<feature type="region of interest" description="Disordered" evidence="1">
    <location>
        <begin position="137"/>
        <end position="159"/>
    </location>
</feature>
<gene>
    <name evidence="2" type="ORF">ElyMa_000865400</name>
</gene>
<dbReference type="AlphaFoldDB" id="A0AAV4H3S1"/>
<dbReference type="Proteomes" id="UP000762676">
    <property type="component" value="Unassembled WGS sequence"/>
</dbReference>
<feature type="region of interest" description="Disordered" evidence="1">
    <location>
        <begin position="32"/>
        <end position="57"/>
    </location>
</feature>
<organism evidence="2 3">
    <name type="scientific">Elysia marginata</name>
    <dbReference type="NCBI Taxonomy" id="1093978"/>
    <lineage>
        <taxon>Eukaryota</taxon>
        <taxon>Metazoa</taxon>
        <taxon>Spiralia</taxon>
        <taxon>Lophotrochozoa</taxon>
        <taxon>Mollusca</taxon>
        <taxon>Gastropoda</taxon>
        <taxon>Heterobranchia</taxon>
        <taxon>Euthyneura</taxon>
        <taxon>Panpulmonata</taxon>
        <taxon>Sacoglossa</taxon>
        <taxon>Placobranchoidea</taxon>
        <taxon>Plakobranchidae</taxon>
        <taxon>Elysia</taxon>
    </lineage>
</organism>
<reference evidence="2 3" key="1">
    <citation type="journal article" date="2021" name="Elife">
        <title>Chloroplast acquisition without the gene transfer in kleptoplastic sea slugs, Plakobranchus ocellatus.</title>
        <authorList>
            <person name="Maeda T."/>
            <person name="Takahashi S."/>
            <person name="Yoshida T."/>
            <person name="Shimamura S."/>
            <person name="Takaki Y."/>
            <person name="Nagai Y."/>
            <person name="Toyoda A."/>
            <person name="Suzuki Y."/>
            <person name="Arimoto A."/>
            <person name="Ishii H."/>
            <person name="Satoh N."/>
            <person name="Nishiyama T."/>
            <person name="Hasebe M."/>
            <person name="Maruyama T."/>
            <person name="Minagawa J."/>
            <person name="Obokata J."/>
            <person name="Shigenobu S."/>
        </authorList>
    </citation>
    <scope>NUCLEOTIDE SEQUENCE [LARGE SCALE GENOMIC DNA]</scope>
</reference>
<feature type="compositionally biased region" description="Basic and acidic residues" evidence="1">
    <location>
        <begin position="139"/>
        <end position="153"/>
    </location>
</feature>
<dbReference type="EMBL" id="BMAT01001775">
    <property type="protein sequence ID" value="GFR92324.1"/>
    <property type="molecule type" value="Genomic_DNA"/>
</dbReference>
<feature type="compositionally biased region" description="Polar residues" evidence="1">
    <location>
        <begin position="35"/>
        <end position="49"/>
    </location>
</feature>
<comment type="caution">
    <text evidence="2">The sequence shown here is derived from an EMBL/GenBank/DDBJ whole genome shotgun (WGS) entry which is preliminary data.</text>
</comment>
<sequence>MDLVWNRTQHNRKRVHIRGTLGEHAIVWPPEPLTVKTSQTARQSKQDGLSSHPRDPRQAYYRLVTGAANCEDQPDKVSNMDWVWNRTQGNGSEDVLTFYGRYRETVETKVWVHKLPGRVVSPLILVPRRWRELSVVSRGGERGAEETGEDKARPVRLGV</sequence>
<keyword evidence="3" id="KW-1185">Reference proteome</keyword>
<protein>
    <submittedName>
        <fullName evidence="2">Uncharacterized protein</fullName>
    </submittedName>
</protein>
<name>A0AAV4H3S1_9GAST</name>
<evidence type="ECO:0000313" key="3">
    <source>
        <dbReference type="Proteomes" id="UP000762676"/>
    </source>
</evidence>